<evidence type="ECO:0000313" key="2">
    <source>
        <dbReference type="EMBL" id="NKI32865.1"/>
    </source>
</evidence>
<dbReference type="RefSeq" id="WP_168553034.1">
    <property type="nucleotide sequence ID" value="NZ_JAAWWL010000002.1"/>
</dbReference>
<dbReference type="InterPro" id="IPR011655">
    <property type="entry name" value="MpPF26"/>
</dbReference>
<comment type="caution">
    <text evidence="2">The sequence shown here is derived from an EMBL/GenBank/DDBJ whole genome shotgun (WGS) entry which is preliminary data.</text>
</comment>
<organism evidence="2 3">
    <name type="scientific">Croceivirga thetidis</name>
    <dbReference type="NCBI Taxonomy" id="2721623"/>
    <lineage>
        <taxon>Bacteria</taxon>
        <taxon>Pseudomonadati</taxon>
        <taxon>Bacteroidota</taxon>
        <taxon>Flavobacteriia</taxon>
        <taxon>Flavobacteriales</taxon>
        <taxon>Flavobacteriaceae</taxon>
        <taxon>Croceivirga</taxon>
    </lineage>
</organism>
<accession>A0ABX1GVC3</accession>
<keyword evidence="3" id="KW-1185">Reference proteome</keyword>
<evidence type="ECO:0000313" key="3">
    <source>
        <dbReference type="Proteomes" id="UP000718451"/>
    </source>
</evidence>
<dbReference type="Pfam" id="PF07666">
    <property type="entry name" value="MpPF26"/>
    <property type="match status" value="1"/>
</dbReference>
<dbReference type="EMBL" id="JAAWWL010000002">
    <property type="protein sequence ID" value="NKI32865.1"/>
    <property type="molecule type" value="Genomic_DNA"/>
</dbReference>
<feature type="transmembrane region" description="Helical" evidence="1">
    <location>
        <begin position="12"/>
        <end position="42"/>
    </location>
</feature>
<name>A0ABX1GVC3_9FLAO</name>
<evidence type="ECO:0000256" key="1">
    <source>
        <dbReference type="SAM" id="Phobius"/>
    </source>
</evidence>
<dbReference type="NCBIfam" id="NF040945">
    <property type="entry name" value="CCC_membrane"/>
    <property type="match status" value="1"/>
</dbReference>
<keyword evidence="1" id="KW-0812">Transmembrane</keyword>
<dbReference type="Proteomes" id="UP000718451">
    <property type="component" value="Unassembled WGS sequence"/>
</dbReference>
<keyword evidence="1" id="KW-0472">Membrane</keyword>
<gene>
    <name evidence="2" type="ORF">HCU67_12990</name>
</gene>
<keyword evidence="1" id="KW-1133">Transmembrane helix</keyword>
<sequence>MEQQKLPNVTISLVLGIISFFCCCLSSGLGGVIMSGIAFFLLKKDEKTYQQNPENYSNFSQLKTAKIIAIIGLVLGALTLIWSIYQIYQMGGIEGYMEKTKEVYEQMGIEIE</sequence>
<proteinExistence type="predicted"/>
<feature type="transmembrane region" description="Helical" evidence="1">
    <location>
        <begin position="67"/>
        <end position="88"/>
    </location>
</feature>
<reference evidence="2 3" key="1">
    <citation type="submission" date="2020-04" db="EMBL/GenBank/DDBJ databases">
        <authorList>
            <person name="Yoon J."/>
        </authorList>
    </citation>
    <scope>NUCLEOTIDE SEQUENCE [LARGE SCALE GENOMIC DNA]</scope>
    <source>
        <strain evidence="2 3">DJ-13</strain>
    </source>
</reference>
<protein>
    <submittedName>
        <fullName evidence="2">DUF4190 domain-containing protein</fullName>
    </submittedName>
</protein>